<keyword evidence="6" id="KW-0418">Kinase</keyword>
<dbReference type="Gene3D" id="1.10.287.130">
    <property type="match status" value="1"/>
</dbReference>
<evidence type="ECO:0000256" key="4">
    <source>
        <dbReference type="ARBA" id="ARBA00022553"/>
    </source>
</evidence>
<dbReference type="CDD" id="cd06225">
    <property type="entry name" value="HAMP"/>
    <property type="match status" value="1"/>
</dbReference>
<dbReference type="PRINTS" id="PR00344">
    <property type="entry name" value="BCTRLSENSOR"/>
</dbReference>
<dbReference type="SUPFAM" id="SSF158472">
    <property type="entry name" value="HAMP domain-like"/>
    <property type="match status" value="1"/>
</dbReference>
<evidence type="ECO:0000259" key="8">
    <source>
        <dbReference type="PROSITE" id="PS50109"/>
    </source>
</evidence>
<comment type="subcellular location">
    <subcellularLocation>
        <location evidence="2">Membrane</location>
    </subcellularLocation>
</comment>
<evidence type="ECO:0000256" key="2">
    <source>
        <dbReference type="ARBA" id="ARBA00004370"/>
    </source>
</evidence>
<protein>
    <recommendedName>
        <fullName evidence="3">histidine kinase</fullName>
        <ecNumber evidence="3">2.7.13.3</ecNumber>
    </recommendedName>
</protein>
<dbReference type="Proteomes" id="UP001597197">
    <property type="component" value="Unassembled WGS sequence"/>
</dbReference>
<feature type="domain" description="HAMP" evidence="9">
    <location>
        <begin position="218"/>
        <end position="270"/>
    </location>
</feature>
<evidence type="ECO:0000313" key="10">
    <source>
        <dbReference type="EMBL" id="MFD1871733.1"/>
    </source>
</evidence>
<dbReference type="InterPro" id="IPR050351">
    <property type="entry name" value="BphY/WalK/GraS-like"/>
</dbReference>
<dbReference type="InterPro" id="IPR036890">
    <property type="entry name" value="HATPase_C_sf"/>
</dbReference>
<dbReference type="CDD" id="cd00082">
    <property type="entry name" value="HisKA"/>
    <property type="match status" value="1"/>
</dbReference>
<dbReference type="InterPro" id="IPR003594">
    <property type="entry name" value="HATPase_dom"/>
</dbReference>
<dbReference type="PROSITE" id="PS50109">
    <property type="entry name" value="HIS_KIN"/>
    <property type="match status" value="1"/>
</dbReference>
<dbReference type="PANTHER" id="PTHR42878">
    <property type="entry name" value="TWO-COMPONENT HISTIDINE KINASE"/>
    <property type="match status" value="1"/>
</dbReference>
<dbReference type="InterPro" id="IPR036097">
    <property type="entry name" value="HisK_dim/P_sf"/>
</dbReference>
<dbReference type="EC" id="2.7.13.3" evidence="3"/>
<dbReference type="RefSeq" id="WP_382312051.1">
    <property type="nucleotide sequence ID" value="NZ_JBHUFD010000001.1"/>
</dbReference>
<keyword evidence="7" id="KW-0812">Transmembrane</keyword>
<keyword evidence="5" id="KW-0808">Transferase</keyword>
<dbReference type="CDD" id="cd19410">
    <property type="entry name" value="HK9-like_sensor"/>
    <property type="match status" value="1"/>
</dbReference>
<dbReference type="SUPFAM" id="SSF47384">
    <property type="entry name" value="Homodimeric domain of signal transducing histidine kinase"/>
    <property type="match status" value="1"/>
</dbReference>
<evidence type="ECO:0000256" key="1">
    <source>
        <dbReference type="ARBA" id="ARBA00000085"/>
    </source>
</evidence>
<keyword evidence="11" id="KW-1185">Reference proteome</keyword>
<dbReference type="InterPro" id="IPR003660">
    <property type="entry name" value="HAMP_dom"/>
</dbReference>
<gene>
    <name evidence="10" type="ORF">ACFSDX_04805</name>
</gene>
<keyword evidence="7" id="KW-1133">Transmembrane helix</keyword>
<keyword evidence="4" id="KW-0597">Phosphoprotein</keyword>
<keyword evidence="10" id="KW-0067">ATP-binding</keyword>
<dbReference type="EMBL" id="JBHUFD010000001">
    <property type="protein sequence ID" value="MFD1871733.1"/>
    <property type="molecule type" value="Genomic_DNA"/>
</dbReference>
<dbReference type="InterPro" id="IPR005467">
    <property type="entry name" value="His_kinase_dom"/>
</dbReference>
<dbReference type="SMART" id="SM00388">
    <property type="entry name" value="HisKA"/>
    <property type="match status" value="1"/>
</dbReference>
<evidence type="ECO:0000256" key="7">
    <source>
        <dbReference type="SAM" id="Phobius"/>
    </source>
</evidence>
<evidence type="ECO:0000256" key="6">
    <source>
        <dbReference type="ARBA" id="ARBA00022777"/>
    </source>
</evidence>
<dbReference type="Pfam" id="PF00512">
    <property type="entry name" value="HisKA"/>
    <property type="match status" value="1"/>
</dbReference>
<accession>A0ABW4QQ86</accession>
<dbReference type="SMART" id="SM00387">
    <property type="entry name" value="HATPase_c"/>
    <property type="match status" value="1"/>
</dbReference>
<reference evidence="11" key="1">
    <citation type="journal article" date="2019" name="Int. J. Syst. Evol. Microbiol.">
        <title>The Global Catalogue of Microorganisms (GCM) 10K type strain sequencing project: providing services to taxonomists for standard genome sequencing and annotation.</title>
        <authorList>
            <consortium name="The Broad Institute Genomics Platform"/>
            <consortium name="The Broad Institute Genome Sequencing Center for Infectious Disease"/>
            <person name="Wu L."/>
            <person name="Ma J."/>
        </authorList>
    </citation>
    <scope>NUCLEOTIDE SEQUENCE [LARGE SCALE GENOMIC DNA]</scope>
    <source>
        <strain evidence="11">CGMCC 1.15795</strain>
    </source>
</reference>
<dbReference type="PANTHER" id="PTHR42878:SF15">
    <property type="entry name" value="BACTERIOPHYTOCHROME"/>
    <property type="match status" value="1"/>
</dbReference>
<name>A0ABW4QQ86_9BACT</name>
<comment type="catalytic activity">
    <reaction evidence="1">
        <text>ATP + protein L-histidine = ADP + protein N-phospho-L-histidine.</text>
        <dbReference type="EC" id="2.7.13.3"/>
    </reaction>
</comment>
<dbReference type="SUPFAM" id="SSF55874">
    <property type="entry name" value="ATPase domain of HSP90 chaperone/DNA topoisomerase II/histidine kinase"/>
    <property type="match status" value="1"/>
</dbReference>
<dbReference type="PROSITE" id="PS50885">
    <property type="entry name" value="HAMP"/>
    <property type="match status" value="1"/>
</dbReference>
<dbReference type="InterPro" id="IPR007891">
    <property type="entry name" value="CHASE3"/>
</dbReference>
<dbReference type="Gene3D" id="6.10.340.10">
    <property type="match status" value="1"/>
</dbReference>
<dbReference type="GO" id="GO:0005524">
    <property type="term" value="F:ATP binding"/>
    <property type="evidence" value="ECO:0007669"/>
    <property type="project" value="UniProtKB-KW"/>
</dbReference>
<evidence type="ECO:0000256" key="5">
    <source>
        <dbReference type="ARBA" id="ARBA00022679"/>
    </source>
</evidence>
<comment type="caution">
    <text evidence="10">The sequence shown here is derived from an EMBL/GenBank/DDBJ whole genome shotgun (WGS) entry which is preliminary data.</text>
</comment>
<feature type="domain" description="Histidine kinase" evidence="8">
    <location>
        <begin position="285"/>
        <end position="495"/>
    </location>
</feature>
<dbReference type="InterPro" id="IPR004358">
    <property type="entry name" value="Sig_transdc_His_kin-like_C"/>
</dbReference>
<evidence type="ECO:0000313" key="11">
    <source>
        <dbReference type="Proteomes" id="UP001597197"/>
    </source>
</evidence>
<sequence length="495" mass="55854">MLRLNTKILIGFAIALSALVATSIMAFVTIRQLSHYTALVDHSYQVLQQTDDLRLTIRDAQTGMRSYLLVGDADYLDLYRSNALLMQRQAVTLQRLVADEQRQRLRADTLRQLIEGQTEELEVFKTYNPSPAVAQALLLREQQPLRTFRGVVLRLRQREEYLLRVRNQRQQLFQRLVPLAIGLSAGLAIVIVLWLFRRISGELRANERLRLELTRVNIDTARRIRGIEHLARQVVQGDYKVKIADDGQDRLGSLAARLNEMTQALDDAFSTLEKRNQELDQFAYVASHDLKAPLRGLSAIVKWIEDEQAAELSPALLTYLDQMKGRLGRLDDLINGLLAYARASRTEAPAEEVNVAQLARDVADLVVPPDFALELAPGLPTFHTDRLGLQQVFTNLFSNAVKYHGPGGTGRLRVSCLDAGRHYEFRVQDNGPGIAPEHHQKIFLLFQTLRDRHTAESTGIGLSIVQRLIDDRKGSIRVESALGQGATFIFTWPKG</sequence>
<dbReference type="InterPro" id="IPR003661">
    <property type="entry name" value="HisK_dim/P_dom"/>
</dbReference>
<keyword evidence="10" id="KW-0547">Nucleotide-binding</keyword>
<evidence type="ECO:0000259" key="9">
    <source>
        <dbReference type="PROSITE" id="PS50885"/>
    </source>
</evidence>
<feature type="transmembrane region" description="Helical" evidence="7">
    <location>
        <begin position="176"/>
        <end position="196"/>
    </location>
</feature>
<keyword evidence="7" id="KW-0472">Membrane</keyword>
<dbReference type="Pfam" id="PF02518">
    <property type="entry name" value="HATPase_c"/>
    <property type="match status" value="1"/>
</dbReference>
<dbReference type="Gene3D" id="3.30.565.10">
    <property type="entry name" value="Histidine kinase-like ATPase, C-terminal domain"/>
    <property type="match status" value="1"/>
</dbReference>
<proteinExistence type="predicted"/>
<evidence type="ECO:0000256" key="3">
    <source>
        <dbReference type="ARBA" id="ARBA00012438"/>
    </source>
</evidence>
<organism evidence="10 11">
    <name type="scientific">Hymenobacter bucti</name>
    <dbReference type="NCBI Taxonomy" id="1844114"/>
    <lineage>
        <taxon>Bacteria</taxon>
        <taxon>Pseudomonadati</taxon>
        <taxon>Bacteroidota</taxon>
        <taxon>Cytophagia</taxon>
        <taxon>Cytophagales</taxon>
        <taxon>Hymenobacteraceae</taxon>
        <taxon>Hymenobacter</taxon>
    </lineage>
</organism>
<dbReference type="SMART" id="SM00304">
    <property type="entry name" value="HAMP"/>
    <property type="match status" value="1"/>
</dbReference>
<dbReference type="Pfam" id="PF05227">
    <property type="entry name" value="CHASE3"/>
    <property type="match status" value="1"/>
</dbReference>